<feature type="region of interest" description="Disordered" evidence="1">
    <location>
        <begin position="1"/>
        <end position="55"/>
    </location>
</feature>
<accession>A0A8J7PCF1</accession>
<reference evidence="2" key="1">
    <citation type="submission" date="2021-02" db="EMBL/GenBank/DDBJ databases">
        <title>Genome-Resolved Metagenomics of a Microbial Community Performing Photosynthetic Biological Nutrient Removal.</title>
        <authorList>
            <person name="Mcdaniel E.A."/>
        </authorList>
    </citation>
    <scope>NUCLEOTIDE SEQUENCE</scope>
    <source>
        <strain evidence="2">UWPOB_OBS1</strain>
    </source>
</reference>
<comment type="caution">
    <text evidence="2">The sequence shown here is derived from an EMBL/GenBank/DDBJ whole genome shotgun (WGS) entry which is preliminary data.</text>
</comment>
<feature type="compositionally biased region" description="Basic and acidic residues" evidence="1">
    <location>
        <begin position="9"/>
        <end position="36"/>
    </location>
</feature>
<evidence type="ECO:0000313" key="2">
    <source>
        <dbReference type="EMBL" id="MBN8662197.1"/>
    </source>
</evidence>
<dbReference type="EMBL" id="JAFLCK010000033">
    <property type="protein sequence ID" value="MBN8662197.1"/>
    <property type="molecule type" value="Genomic_DNA"/>
</dbReference>
<dbReference type="Gene3D" id="1.20.5.500">
    <property type="entry name" value="Single helix bin"/>
    <property type="match status" value="1"/>
</dbReference>
<evidence type="ECO:0000313" key="3">
    <source>
        <dbReference type="Proteomes" id="UP000664277"/>
    </source>
</evidence>
<dbReference type="AlphaFoldDB" id="A0A8J7PCF1"/>
<organism evidence="2 3">
    <name type="scientific">Candidatus Obscuribacter phosphatis</name>
    <dbReference type="NCBI Taxonomy" id="1906157"/>
    <lineage>
        <taxon>Bacteria</taxon>
        <taxon>Bacillati</taxon>
        <taxon>Candidatus Melainabacteria</taxon>
        <taxon>Candidatus Obscuribacterales</taxon>
        <taxon>Candidatus Obscuribacteraceae</taxon>
        <taxon>Candidatus Obscuribacter</taxon>
    </lineage>
</organism>
<evidence type="ECO:0000256" key="1">
    <source>
        <dbReference type="SAM" id="MobiDB-lite"/>
    </source>
</evidence>
<sequence>MSNQNPLGDRGKAQEDAWARKRDQEAIEAMKKKGQEKPTGNGGADKPEAQPAKKK</sequence>
<proteinExistence type="predicted"/>
<gene>
    <name evidence="2" type="ORF">J0M35_17645</name>
</gene>
<protein>
    <submittedName>
        <fullName evidence="2">Uncharacterized protein</fullName>
    </submittedName>
</protein>
<name>A0A8J7PCF1_9BACT</name>
<dbReference type="Proteomes" id="UP000664277">
    <property type="component" value="Unassembled WGS sequence"/>
</dbReference>